<evidence type="ECO:0000256" key="3">
    <source>
        <dbReference type="ARBA" id="ARBA00022525"/>
    </source>
</evidence>
<evidence type="ECO:0000256" key="1">
    <source>
        <dbReference type="ARBA" id="ARBA00004613"/>
    </source>
</evidence>
<dbReference type="Pfam" id="PF00151">
    <property type="entry name" value="Lipase"/>
    <property type="match status" value="1"/>
</dbReference>
<dbReference type="GO" id="GO:0005615">
    <property type="term" value="C:extracellular space"/>
    <property type="evidence" value="ECO:0007669"/>
    <property type="project" value="TreeGrafter"/>
</dbReference>
<evidence type="ECO:0000256" key="5">
    <source>
        <dbReference type="RuleBase" id="RU004262"/>
    </source>
</evidence>
<feature type="domain" description="Lipase" evidence="7">
    <location>
        <begin position="25"/>
        <end position="351"/>
    </location>
</feature>
<evidence type="ECO:0000256" key="6">
    <source>
        <dbReference type="SAM" id="SignalP"/>
    </source>
</evidence>
<protein>
    <submittedName>
        <fullName evidence="8">Pancreatic lipase-related protein</fullName>
    </submittedName>
</protein>
<dbReference type="GO" id="GO:0004806">
    <property type="term" value="F:triacylglycerol lipase activity"/>
    <property type="evidence" value="ECO:0007669"/>
    <property type="project" value="InterPro"/>
</dbReference>
<organism evidence="8">
    <name type="scientific">Mizuhopecten yessoensis</name>
    <name type="common">Japanese scallop</name>
    <name type="synonym">Patinopecten yessoensis</name>
    <dbReference type="NCBI Taxonomy" id="6573"/>
    <lineage>
        <taxon>Eukaryota</taxon>
        <taxon>Metazoa</taxon>
        <taxon>Spiralia</taxon>
        <taxon>Lophotrochozoa</taxon>
        <taxon>Mollusca</taxon>
        <taxon>Bivalvia</taxon>
        <taxon>Autobranchia</taxon>
        <taxon>Pteriomorphia</taxon>
        <taxon>Pectinida</taxon>
        <taxon>Pectinoidea</taxon>
        <taxon>Pectinidae</taxon>
        <taxon>Mizuhopecten</taxon>
    </lineage>
</organism>
<dbReference type="InterPro" id="IPR000734">
    <property type="entry name" value="TAG_lipase"/>
</dbReference>
<comment type="similarity">
    <text evidence="2 5">Belongs to the AB hydrolase superfamily. Lipase family.</text>
</comment>
<evidence type="ECO:0000259" key="7">
    <source>
        <dbReference type="Pfam" id="PF00151"/>
    </source>
</evidence>
<reference evidence="8" key="1">
    <citation type="journal article" date="2008" name="Comp. Biochem. Physiol. B, Biochem. Mol. Biol.">
        <title>Pancreatic lipase-related protein (PY-PLRP) highly expressed in the vitellogenic ovary of the scallop, Patinopecten yessoensis.</title>
        <authorList>
            <person name="Kim K.S."/>
            <person name="Kim B.K."/>
            <person name="Kim H.J."/>
            <person name="Yoo M.S."/>
            <person name="Mykles D.L."/>
            <person name="Kim H.-W."/>
        </authorList>
    </citation>
    <scope>NUCLEOTIDE SEQUENCE</scope>
</reference>
<dbReference type="EMBL" id="EU433400">
    <property type="protein sequence ID" value="ACA23976.1"/>
    <property type="molecule type" value="mRNA"/>
</dbReference>
<name>B1A9T4_MIZYE</name>
<sequence>MAAFLRLLSLFIPSKITTGFLFTRQVCYQHIGCFSNARPFRNAKGYLPEPPDHIQTNFLLYTRQNTTHAKSLDPYNNATVTGSHFDSAKNTKVIIHGYRDSGHSHWMQQMVQVFLNTEDINVIAVDWSLGADNINYIKSAANTRVVGATTAKLLEQLHHTTGLSYSRVHLIGHSLGSHIAGYAGRRVHGIGRITGLDPAGPLFENFDAQVRLDPTDASFVDVIHSDSDSLSKLGFGLDKALGHADFYPNGGEKQPGCSQEDVNHWFFLIALQIEQFTDTVACSHMRAIALFTESIPTSGCSFTAYPCQSKADYDAGRCHSCDQGCSEMGYHADKYSAHGKFYLSTTGSPPFCQ</sequence>
<proteinExistence type="evidence at transcript level"/>
<dbReference type="InterPro" id="IPR013818">
    <property type="entry name" value="Lipase"/>
</dbReference>
<dbReference type="AlphaFoldDB" id="B1A9T4"/>
<dbReference type="PRINTS" id="PR00823">
    <property type="entry name" value="PANCLIPASE"/>
</dbReference>
<gene>
    <name evidence="8" type="primary">pyplrp</name>
</gene>
<dbReference type="Gene3D" id="3.40.50.1820">
    <property type="entry name" value="alpha/beta hydrolase"/>
    <property type="match status" value="1"/>
</dbReference>
<comment type="subcellular location">
    <subcellularLocation>
        <location evidence="1">Secreted</location>
    </subcellularLocation>
</comment>
<dbReference type="InterPro" id="IPR033906">
    <property type="entry name" value="Lipase_N"/>
</dbReference>
<dbReference type="PANTHER" id="PTHR11610">
    <property type="entry name" value="LIPASE"/>
    <property type="match status" value="1"/>
</dbReference>
<evidence type="ECO:0000256" key="4">
    <source>
        <dbReference type="ARBA" id="ARBA00023157"/>
    </source>
</evidence>
<dbReference type="PRINTS" id="PR00821">
    <property type="entry name" value="TAGLIPASE"/>
</dbReference>
<dbReference type="GO" id="GO:0016042">
    <property type="term" value="P:lipid catabolic process"/>
    <property type="evidence" value="ECO:0007669"/>
    <property type="project" value="TreeGrafter"/>
</dbReference>
<evidence type="ECO:0000256" key="2">
    <source>
        <dbReference type="ARBA" id="ARBA00010701"/>
    </source>
</evidence>
<keyword evidence="6" id="KW-0732">Signal</keyword>
<dbReference type="InterPro" id="IPR029058">
    <property type="entry name" value="AB_hydrolase_fold"/>
</dbReference>
<evidence type="ECO:0000313" key="8">
    <source>
        <dbReference type="EMBL" id="ACA23976.1"/>
    </source>
</evidence>
<feature type="chain" id="PRO_5002760160" evidence="6">
    <location>
        <begin position="20"/>
        <end position="353"/>
    </location>
</feature>
<dbReference type="ESTHER" id="mizye-a0a210q4j1">
    <property type="family name" value="Pancreatic_lipase"/>
</dbReference>
<dbReference type="InterPro" id="IPR002331">
    <property type="entry name" value="Lipase_panc"/>
</dbReference>
<keyword evidence="4" id="KW-1015">Disulfide bond</keyword>
<feature type="signal peptide" evidence="6">
    <location>
        <begin position="1"/>
        <end position="19"/>
    </location>
</feature>
<keyword evidence="3" id="KW-0964">Secreted</keyword>
<dbReference type="OrthoDB" id="199913at2759"/>
<dbReference type="FunFam" id="3.40.50.1820:FF:000033">
    <property type="entry name" value="Pancreatic triacylglycerol lipase"/>
    <property type="match status" value="1"/>
</dbReference>
<dbReference type="SUPFAM" id="SSF53474">
    <property type="entry name" value="alpha/beta-Hydrolases"/>
    <property type="match status" value="1"/>
</dbReference>
<dbReference type="CDD" id="cd00707">
    <property type="entry name" value="Pancreat_lipase_like"/>
    <property type="match status" value="1"/>
</dbReference>
<accession>B1A9T4</accession>